<comment type="caution">
    <text evidence="5">The sequence shown here is derived from an EMBL/GenBank/DDBJ whole genome shotgun (WGS) entry which is preliminary data.</text>
</comment>
<evidence type="ECO:0000259" key="4">
    <source>
        <dbReference type="Pfam" id="PF26299"/>
    </source>
</evidence>
<dbReference type="InterPro" id="IPR043689">
    <property type="entry name" value="MurL"/>
</dbReference>
<feature type="domain" description="MurL N-terminal" evidence="4">
    <location>
        <begin position="12"/>
        <end position="331"/>
    </location>
</feature>
<dbReference type="GO" id="GO:0009252">
    <property type="term" value="P:peptidoglycan biosynthetic process"/>
    <property type="evidence" value="ECO:0007669"/>
    <property type="project" value="UniProtKB-UniRule"/>
</dbReference>
<feature type="region of interest" description="Disordered" evidence="2">
    <location>
        <begin position="160"/>
        <end position="184"/>
    </location>
</feature>
<keyword evidence="1" id="KW-0133">Cell shape</keyword>
<evidence type="ECO:0000313" key="6">
    <source>
        <dbReference type="Proteomes" id="UP000886860"/>
    </source>
</evidence>
<dbReference type="AlphaFoldDB" id="A0A9D1KGL2"/>
<evidence type="ECO:0000313" key="5">
    <source>
        <dbReference type="EMBL" id="HIT42970.1"/>
    </source>
</evidence>
<dbReference type="GO" id="GO:0051301">
    <property type="term" value="P:cell division"/>
    <property type="evidence" value="ECO:0007669"/>
    <property type="project" value="UniProtKB-KW"/>
</dbReference>
<evidence type="ECO:0000256" key="2">
    <source>
        <dbReference type="SAM" id="MobiDB-lite"/>
    </source>
</evidence>
<dbReference type="EMBL" id="DVKS01000215">
    <property type="protein sequence ID" value="HIT42970.1"/>
    <property type="molecule type" value="Genomic_DNA"/>
</dbReference>
<keyword evidence="1" id="KW-0132">Cell division</keyword>
<sequence length="494" mass="55843">MENNTKKYEEFRNQYPEFIYHSYEITDGKDSLTVTYHFEIPGLARFAPVWTFPKPKTAKRREQESWGAGSDKELDCSGSGADPLLEKMIFSLGMTELVSYWKITCSPLVRVEAGGLTARQIDWWKDLYFNGLGEFFYVNGIREAEISGFMDIRTEDGSLPDISAEDGSMQSAAGTQAHRNPDSPAGVLVPIGGGKDSAVTLELLKEAGENIVGYIINPRGATLHTAEKAGLSKDRVICVRRTLDKNMLELNKQGFLNGHTPFSAIVAFSSLVAARLYGLSWIALSNESSANESTVLGSTVNHQYSKSFRFEKDFHDYAKEYLPGSAYYFSLLRPLSEFQIARYFAGCRDYHPVFRSCNAGSKTDEWCGHCPKCLFVYLILSPFLSPGELAEIFGRDMLEDESLRDTLEKLTGIQEEKPFECVGSRSEINTAIVMTIQKWEKEGRKLPLLLEYYKTTGLYERYAEEGDHYSTYYDPENLVPEKWLALVKERCVRK</sequence>
<feature type="compositionally biased region" description="Polar residues" evidence="2">
    <location>
        <begin position="168"/>
        <end position="178"/>
    </location>
</feature>
<comment type="pathway">
    <text evidence="1">Cell wall biogenesis; peptidoglycan biosynthesis.</text>
</comment>
<dbReference type="GO" id="GO:0008360">
    <property type="term" value="P:regulation of cell shape"/>
    <property type="evidence" value="ECO:0007669"/>
    <property type="project" value="UniProtKB-KW"/>
</dbReference>
<reference evidence="5" key="1">
    <citation type="submission" date="2020-10" db="EMBL/GenBank/DDBJ databases">
        <authorList>
            <person name="Gilroy R."/>
        </authorList>
    </citation>
    <scope>NUCLEOTIDE SEQUENCE</scope>
    <source>
        <strain evidence="5">CHK123-3438</strain>
    </source>
</reference>
<gene>
    <name evidence="1" type="primary">murL</name>
    <name evidence="5" type="ORF">IAB60_12910</name>
</gene>
<dbReference type="InterPro" id="IPR058740">
    <property type="entry name" value="MurL_N"/>
</dbReference>
<feature type="domain" description="MurL C-terminal" evidence="3">
    <location>
        <begin position="353"/>
        <end position="441"/>
    </location>
</feature>
<dbReference type="Pfam" id="PF26299">
    <property type="entry name" value="MurL_N"/>
    <property type="match status" value="1"/>
</dbReference>
<evidence type="ECO:0000259" key="3">
    <source>
        <dbReference type="Pfam" id="PF26298"/>
    </source>
</evidence>
<comment type="catalytic activity">
    <reaction evidence="1">
        <text>UDP-N-acetyl-alpha-D-muramoyl-L-alanyl-L-glutamate + ATP + H2O = UDP-N-acetyl-alpha-D-muramoyl-L-alanyl-D-glutamate + AMP + diphosphate + H(+)</text>
        <dbReference type="Rhea" id="RHEA:58812"/>
        <dbReference type="ChEBI" id="CHEBI:15377"/>
        <dbReference type="ChEBI" id="CHEBI:15378"/>
        <dbReference type="ChEBI" id="CHEBI:30616"/>
        <dbReference type="ChEBI" id="CHEBI:33019"/>
        <dbReference type="ChEBI" id="CHEBI:83900"/>
        <dbReference type="ChEBI" id="CHEBI:142725"/>
        <dbReference type="ChEBI" id="CHEBI:456215"/>
        <dbReference type="EC" id="5.1.1.23"/>
    </reaction>
</comment>
<name>A0A9D1KGL2_9FIRM</name>
<reference evidence="5" key="2">
    <citation type="journal article" date="2021" name="PeerJ">
        <title>Extensive microbial diversity within the chicken gut microbiome revealed by metagenomics and culture.</title>
        <authorList>
            <person name="Gilroy R."/>
            <person name="Ravi A."/>
            <person name="Getino M."/>
            <person name="Pursley I."/>
            <person name="Horton D.L."/>
            <person name="Alikhan N.F."/>
            <person name="Baker D."/>
            <person name="Gharbi K."/>
            <person name="Hall N."/>
            <person name="Watson M."/>
            <person name="Adriaenssens E.M."/>
            <person name="Foster-Nyarko E."/>
            <person name="Jarju S."/>
            <person name="Secka A."/>
            <person name="Antonio M."/>
            <person name="Oren A."/>
            <person name="Chaudhuri R.R."/>
            <person name="La Ragione R."/>
            <person name="Hildebrand F."/>
            <person name="Pallen M.J."/>
        </authorList>
    </citation>
    <scope>NUCLEOTIDE SEQUENCE</scope>
    <source>
        <strain evidence="5">CHK123-3438</strain>
    </source>
</reference>
<dbReference type="GO" id="GO:0016855">
    <property type="term" value="F:racemase and epimerase activity, acting on amino acids and derivatives"/>
    <property type="evidence" value="ECO:0007669"/>
    <property type="project" value="UniProtKB-UniRule"/>
</dbReference>
<dbReference type="Proteomes" id="UP000886860">
    <property type="component" value="Unassembled WGS sequence"/>
</dbReference>
<protein>
    <recommendedName>
        <fullName evidence="1">UDP-N-acetyl-alpha-D-muramoyl-L-alanyl-L-glutamate epimerase</fullName>
        <ecNumber evidence="1">5.1.1.23</ecNumber>
    </recommendedName>
    <alternativeName>
        <fullName evidence="1">UDP-MurNAc-L-Ala-L-Glu epimerase</fullName>
    </alternativeName>
</protein>
<keyword evidence="1" id="KW-0573">Peptidoglycan synthesis</keyword>
<accession>A0A9D1KGL2</accession>
<keyword evidence="1" id="KW-0413">Isomerase</keyword>
<comment type="similarity">
    <text evidence="1">Belongs to the MurL family.</text>
</comment>
<organism evidence="5 6">
    <name type="scientific">Candidatus Caccovicinus merdipullorum</name>
    <dbReference type="NCBI Taxonomy" id="2840724"/>
    <lineage>
        <taxon>Bacteria</taxon>
        <taxon>Bacillati</taxon>
        <taxon>Bacillota</taxon>
        <taxon>Clostridia</taxon>
        <taxon>Eubacteriales</taxon>
        <taxon>Candidatus Caccovicinus</taxon>
    </lineage>
</organism>
<dbReference type="GO" id="GO:0071555">
    <property type="term" value="P:cell wall organization"/>
    <property type="evidence" value="ECO:0007669"/>
    <property type="project" value="UniProtKB-KW"/>
</dbReference>
<keyword evidence="1" id="KW-0131">Cell cycle</keyword>
<dbReference type="Pfam" id="PF26298">
    <property type="entry name" value="MurL_epimerase_C"/>
    <property type="match status" value="1"/>
</dbReference>
<keyword evidence="1" id="KW-0961">Cell wall biogenesis/degradation</keyword>
<comment type="function">
    <text evidence="1">Cell wall formation. Catalyzes epimerization of the terminal L-glutamate in UDP-N-acetyl-alpha-D-muramoyl-L-alanyl-L-glutamate.</text>
</comment>
<proteinExistence type="inferred from homology"/>
<dbReference type="HAMAP" id="MF_02209">
    <property type="entry name" value="MurL"/>
    <property type="match status" value="1"/>
</dbReference>
<dbReference type="EC" id="5.1.1.23" evidence="1"/>
<evidence type="ECO:0000256" key="1">
    <source>
        <dbReference type="HAMAP-Rule" id="MF_02209"/>
    </source>
</evidence>
<dbReference type="InterPro" id="IPR058741">
    <property type="entry name" value="MurL_C"/>
</dbReference>
<dbReference type="GO" id="GO:0005737">
    <property type="term" value="C:cytoplasm"/>
    <property type="evidence" value="ECO:0007669"/>
    <property type="project" value="UniProtKB-UniRule"/>
</dbReference>